<dbReference type="Pfam" id="PF01734">
    <property type="entry name" value="Patatin"/>
    <property type="match status" value="1"/>
</dbReference>
<dbReference type="GO" id="GO:0016042">
    <property type="term" value="P:lipid catabolic process"/>
    <property type="evidence" value="ECO:0007669"/>
    <property type="project" value="UniProtKB-UniRule"/>
</dbReference>
<feature type="short sequence motif" description="DGA/G" evidence="4">
    <location>
        <begin position="159"/>
        <end position="161"/>
    </location>
</feature>
<dbReference type="Pfam" id="PF19890">
    <property type="entry name" value="DUF6363"/>
    <property type="match status" value="1"/>
</dbReference>
<evidence type="ECO:0000313" key="7">
    <source>
        <dbReference type="Proteomes" id="UP000229884"/>
    </source>
</evidence>
<dbReference type="InterPro" id="IPR037483">
    <property type="entry name" value="YjjU-like"/>
</dbReference>
<gene>
    <name evidence="6" type="ORF">CTM58_10485</name>
</gene>
<comment type="caution">
    <text evidence="6">The sequence shown here is derived from an EMBL/GenBank/DDBJ whole genome shotgun (WGS) entry which is preliminary data.</text>
</comment>
<dbReference type="Proteomes" id="UP000229884">
    <property type="component" value="Unassembled WGS sequence"/>
</dbReference>
<feature type="short sequence motif" description="GXSXG" evidence="4">
    <location>
        <begin position="36"/>
        <end position="40"/>
    </location>
</feature>
<evidence type="ECO:0000256" key="4">
    <source>
        <dbReference type="PROSITE-ProRule" id="PRU01161"/>
    </source>
</evidence>
<name>A0A2M8TQF9_PREIN</name>
<keyword evidence="3 4" id="KW-0443">Lipid metabolism</keyword>
<proteinExistence type="predicted"/>
<keyword evidence="2 4" id="KW-0442">Lipid degradation</keyword>
<dbReference type="InterPro" id="IPR050301">
    <property type="entry name" value="NTE"/>
</dbReference>
<dbReference type="InterPro" id="IPR016035">
    <property type="entry name" value="Acyl_Trfase/lysoPLipase"/>
</dbReference>
<keyword evidence="1 4" id="KW-0378">Hydrolase</keyword>
<dbReference type="CDD" id="cd07208">
    <property type="entry name" value="Pat_hypo_Ecoli_yjju_like"/>
    <property type="match status" value="1"/>
</dbReference>
<dbReference type="PROSITE" id="PS51635">
    <property type="entry name" value="PNPLA"/>
    <property type="match status" value="1"/>
</dbReference>
<dbReference type="GO" id="GO:0016787">
    <property type="term" value="F:hydrolase activity"/>
    <property type="evidence" value="ECO:0007669"/>
    <property type="project" value="UniProtKB-UniRule"/>
</dbReference>
<evidence type="ECO:0000259" key="5">
    <source>
        <dbReference type="PROSITE" id="PS51635"/>
    </source>
</evidence>
<feature type="short sequence motif" description="GXGXXG" evidence="4">
    <location>
        <begin position="9"/>
        <end position="14"/>
    </location>
</feature>
<protein>
    <submittedName>
        <fullName evidence="6">Patatin family protein</fullName>
    </submittedName>
</protein>
<sequence length="292" mass="33106">MKTGLVLEGGGMRGLFTAGVIDVLMENGIQFDGAVGVSAGAAFGCNYKTRQIGRAIRYNKRFANDRRYASWWSLFTTGNYFNADFAYHYLPNKLDVVDFDTFRNNPMEFGAVATNVGSGKAVYRQLKVLDYEELEFVRASASMPLMSKIVKLKGQRLLDGGVADSIPLDFFQRQGYKRNVVVLTQPMGYQKRPIGIMPLIRLQLNHHPKMLKALAERHIMYNQQLELVQQEELCGNAFVIRPQVALTIGDTSHDPEKMQETYEHGRKVATEELQKLKLFLENQRKQSTAIIE</sequence>
<feature type="active site" description="Nucleophile" evidence="4">
    <location>
        <position position="38"/>
    </location>
</feature>
<dbReference type="Gene3D" id="3.40.1090.10">
    <property type="entry name" value="Cytosolic phospholipase A2 catalytic domain"/>
    <property type="match status" value="2"/>
</dbReference>
<reference evidence="6 7" key="1">
    <citation type="submission" date="2017-11" db="EMBL/GenBank/DDBJ databases">
        <title>Genome sequencing of Prevotella intermedia KCOM 2832.</title>
        <authorList>
            <person name="Kook J.-K."/>
            <person name="Park S.-N."/>
            <person name="Lim Y.K."/>
        </authorList>
    </citation>
    <scope>NUCLEOTIDE SEQUENCE [LARGE SCALE GENOMIC DNA]</scope>
    <source>
        <strain evidence="6 7">KCOM 2832</strain>
    </source>
</reference>
<accession>A0A2M8TQF9</accession>
<evidence type="ECO:0000256" key="2">
    <source>
        <dbReference type="ARBA" id="ARBA00022963"/>
    </source>
</evidence>
<dbReference type="SUPFAM" id="SSF52151">
    <property type="entry name" value="FabD/lysophospholipase-like"/>
    <property type="match status" value="1"/>
</dbReference>
<dbReference type="RefSeq" id="WP_100371263.1">
    <property type="nucleotide sequence ID" value="NZ_PENG01000002.1"/>
</dbReference>
<feature type="active site" description="Proton acceptor" evidence="4">
    <location>
        <position position="159"/>
    </location>
</feature>
<evidence type="ECO:0000313" key="6">
    <source>
        <dbReference type="EMBL" id="PJI26168.1"/>
    </source>
</evidence>
<evidence type="ECO:0000256" key="3">
    <source>
        <dbReference type="ARBA" id="ARBA00023098"/>
    </source>
</evidence>
<dbReference type="InterPro" id="IPR045943">
    <property type="entry name" value="DUF6363"/>
</dbReference>
<dbReference type="AlphaFoldDB" id="A0A2M8TQF9"/>
<organism evidence="6 7">
    <name type="scientific">Prevotella intermedia</name>
    <dbReference type="NCBI Taxonomy" id="28131"/>
    <lineage>
        <taxon>Bacteria</taxon>
        <taxon>Pseudomonadati</taxon>
        <taxon>Bacteroidota</taxon>
        <taxon>Bacteroidia</taxon>
        <taxon>Bacteroidales</taxon>
        <taxon>Prevotellaceae</taxon>
        <taxon>Prevotella</taxon>
    </lineage>
</organism>
<dbReference type="InterPro" id="IPR002641">
    <property type="entry name" value="PNPLA_dom"/>
</dbReference>
<feature type="domain" description="PNPLA" evidence="5">
    <location>
        <begin position="5"/>
        <end position="172"/>
    </location>
</feature>
<evidence type="ECO:0000256" key="1">
    <source>
        <dbReference type="ARBA" id="ARBA00022801"/>
    </source>
</evidence>
<dbReference type="PANTHER" id="PTHR14226">
    <property type="entry name" value="NEUROPATHY TARGET ESTERASE/SWISS CHEESE D.MELANOGASTER"/>
    <property type="match status" value="1"/>
</dbReference>
<dbReference type="PANTHER" id="PTHR14226:SF25">
    <property type="entry name" value="PHOSPHOESTERASE"/>
    <property type="match status" value="1"/>
</dbReference>
<dbReference type="EMBL" id="PENG01000002">
    <property type="protein sequence ID" value="PJI26168.1"/>
    <property type="molecule type" value="Genomic_DNA"/>
</dbReference>